<comment type="similarity">
    <text evidence="2 7 8">Belongs to the GPI family.</text>
</comment>
<dbReference type="CDD" id="cd05015">
    <property type="entry name" value="SIS_PGI_1"/>
    <property type="match status" value="1"/>
</dbReference>
<name>A0ABN6H1E5_9BACT</name>
<keyword evidence="7" id="KW-0963">Cytoplasm</keyword>
<dbReference type="GO" id="GO:0016853">
    <property type="term" value="F:isomerase activity"/>
    <property type="evidence" value="ECO:0007669"/>
    <property type="project" value="UniProtKB-KW"/>
</dbReference>
<comment type="catalytic activity">
    <reaction evidence="6 7 8">
        <text>alpha-D-glucose 6-phosphate = beta-D-fructose 6-phosphate</text>
        <dbReference type="Rhea" id="RHEA:11816"/>
        <dbReference type="ChEBI" id="CHEBI:57634"/>
        <dbReference type="ChEBI" id="CHEBI:58225"/>
        <dbReference type="EC" id="5.3.1.9"/>
    </reaction>
</comment>
<evidence type="ECO:0000256" key="3">
    <source>
        <dbReference type="ARBA" id="ARBA00022432"/>
    </source>
</evidence>
<evidence type="ECO:0000313" key="9">
    <source>
        <dbReference type="EMBL" id="BCX46149.1"/>
    </source>
</evidence>
<dbReference type="HAMAP" id="MF_00473">
    <property type="entry name" value="G6P_isomerase"/>
    <property type="match status" value="1"/>
</dbReference>
<dbReference type="NCBIfam" id="NF010696">
    <property type="entry name" value="PRK14096.1"/>
    <property type="match status" value="1"/>
</dbReference>
<dbReference type="PROSITE" id="PS51463">
    <property type="entry name" value="P_GLUCOSE_ISOMERASE_3"/>
    <property type="match status" value="1"/>
</dbReference>
<dbReference type="Gene3D" id="3.40.50.10490">
    <property type="entry name" value="Glucose-6-phosphate isomerase like protein, domain 1"/>
    <property type="match status" value="2"/>
</dbReference>
<dbReference type="EMBL" id="AP024702">
    <property type="protein sequence ID" value="BCX46149.1"/>
    <property type="molecule type" value="Genomic_DNA"/>
</dbReference>
<organism evidence="9 10">
    <name type="scientific">Haloferula helveola</name>
    <dbReference type="NCBI Taxonomy" id="490095"/>
    <lineage>
        <taxon>Bacteria</taxon>
        <taxon>Pseudomonadati</taxon>
        <taxon>Verrucomicrobiota</taxon>
        <taxon>Verrucomicrobiia</taxon>
        <taxon>Verrucomicrobiales</taxon>
        <taxon>Verrucomicrobiaceae</taxon>
        <taxon>Haloferula</taxon>
    </lineage>
</organism>
<dbReference type="InterPro" id="IPR035482">
    <property type="entry name" value="SIS_PGI_2"/>
</dbReference>
<comment type="pathway">
    <text evidence="1 7 8">Carbohydrate degradation; glycolysis; D-glyceraldehyde 3-phosphate and glycerone phosphate from D-glucose: step 2/4.</text>
</comment>
<dbReference type="RefSeq" id="WP_338687526.1">
    <property type="nucleotide sequence ID" value="NZ_AP024702.1"/>
</dbReference>
<accession>A0ABN6H1E5</accession>
<keyword evidence="5 7" id="KW-0413">Isomerase</keyword>
<evidence type="ECO:0000256" key="7">
    <source>
        <dbReference type="HAMAP-Rule" id="MF_00473"/>
    </source>
</evidence>
<keyword evidence="4 7" id="KW-0324">Glycolysis</keyword>
<keyword evidence="3 7" id="KW-0312">Gluconeogenesis</keyword>
<dbReference type="PROSITE" id="PS00174">
    <property type="entry name" value="P_GLUCOSE_ISOMERASE_2"/>
    <property type="match status" value="1"/>
</dbReference>
<dbReference type="PRINTS" id="PR00662">
    <property type="entry name" value="G6PISOMERASE"/>
</dbReference>
<feature type="active site" description="Proton donor" evidence="7">
    <location>
        <position position="318"/>
    </location>
</feature>
<feature type="active site" evidence="7">
    <location>
        <position position="451"/>
    </location>
</feature>
<dbReference type="InterPro" id="IPR046348">
    <property type="entry name" value="SIS_dom_sf"/>
</dbReference>
<evidence type="ECO:0000256" key="5">
    <source>
        <dbReference type="ARBA" id="ARBA00023235"/>
    </source>
</evidence>
<dbReference type="EC" id="5.3.1.9" evidence="7"/>
<dbReference type="Pfam" id="PF00342">
    <property type="entry name" value="PGI"/>
    <property type="match status" value="1"/>
</dbReference>
<dbReference type="InterPro" id="IPR018189">
    <property type="entry name" value="Phosphoglucose_isomerase_CS"/>
</dbReference>
<comment type="function">
    <text evidence="7">Catalyzes the reversible isomerization of glucose-6-phosphate to fructose-6-phosphate.</text>
</comment>
<dbReference type="PANTHER" id="PTHR11469">
    <property type="entry name" value="GLUCOSE-6-PHOSPHATE ISOMERASE"/>
    <property type="match status" value="1"/>
</dbReference>
<evidence type="ECO:0000256" key="8">
    <source>
        <dbReference type="RuleBase" id="RU000612"/>
    </source>
</evidence>
<evidence type="ECO:0000313" key="10">
    <source>
        <dbReference type="Proteomes" id="UP001374893"/>
    </source>
</evidence>
<sequence>MSFDTYSASVIRYPELGFSLDSSLMDLDASFLAEMEPKVAKAFDDMKALESGAIANPDEGRMVGHYWLRQPSLAPNDELRAQITEPLTALKEFAEQVHTGRVAPPGGGQFRRILLIGIGGSALGPQLVNDAIGDQARLPILFFDNTDPAGIDRTLASIGKEGLATTLVLVISKSGGTPETRNGMVEAKAAYDAAGLDFGKHAVAVTGTGSKLDKFADEHGFITRFPMEDWVGGRTSVMSTVGLVPASLQGLDIDPFLEGAAAMDAETRKTDASTNAAMRLALCWYAAGNGKGEKDMVVLPYKDSLVLFSKYLQQLVMESLGKELDLDGNKVNQGIAVYGNKGSTDQHAYVQQLRDGVPNFFATFIEVRKGRDGDTIEVEPGSTSADYLQGFLRGTRKALYQSGRGSITLSIPEVNPFQLGLLIGLFERAVSFYASLVNINAYHQPGVEAGKKAAADFLDVLNGVRSRITADAKTAGDIAYEIDADPEDVYHCLNHLAANGEVQSSLGKEPNEDTFSL</sequence>
<keyword evidence="10" id="KW-1185">Reference proteome</keyword>
<dbReference type="SUPFAM" id="SSF53697">
    <property type="entry name" value="SIS domain"/>
    <property type="match status" value="1"/>
</dbReference>
<dbReference type="Proteomes" id="UP001374893">
    <property type="component" value="Chromosome"/>
</dbReference>
<gene>
    <name evidence="7 9" type="primary">pgi</name>
    <name evidence="9" type="ORF">HAHE_00570</name>
</gene>
<comment type="subcellular location">
    <subcellularLocation>
        <location evidence="7">Cytoplasm</location>
    </subcellularLocation>
</comment>
<protein>
    <recommendedName>
        <fullName evidence="7">Glucose-6-phosphate isomerase</fullName>
        <shortName evidence="7">GPI</shortName>
        <ecNumber evidence="7">5.3.1.9</ecNumber>
    </recommendedName>
    <alternativeName>
        <fullName evidence="7">Phosphoglucose isomerase</fullName>
        <shortName evidence="7">PGI</shortName>
    </alternativeName>
    <alternativeName>
        <fullName evidence="7">Phosphohexose isomerase</fullName>
        <shortName evidence="7">PHI</shortName>
    </alternativeName>
</protein>
<evidence type="ECO:0000256" key="4">
    <source>
        <dbReference type="ARBA" id="ARBA00023152"/>
    </source>
</evidence>
<evidence type="ECO:0000256" key="1">
    <source>
        <dbReference type="ARBA" id="ARBA00004926"/>
    </source>
</evidence>
<dbReference type="PANTHER" id="PTHR11469:SF1">
    <property type="entry name" value="GLUCOSE-6-PHOSPHATE ISOMERASE"/>
    <property type="match status" value="1"/>
</dbReference>
<dbReference type="InterPro" id="IPR035476">
    <property type="entry name" value="SIS_PGI_1"/>
</dbReference>
<evidence type="ECO:0000256" key="2">
    <source>
        <dbReference type="ARBA" id="ARBA00006604"/>
    </source>
</evidence>
<feature type="active site" evidence="7">
    <location>
        <position position="347"/>
    </location>
</feature>
<proteinExistence type="inferred from homology"/>
<reference evidence="9 10" key="1">
    <citation type="submission" date="2021-06" db="EMBL/GenBank/DDBJ databases">
        <title>Complete genome of Haloferula helveola possessing various polysaccharide degrading enzymes.</title>
        <authorList>
            <person name="Takami H."/>
            <person name="Huang C."/>
            <person name="Hamasaki K."/>
        </authorList>
    </citation>
    <scope>NUCLEOTIDE SEQUENCE [LARGE SCALE GENOMIC DNA]</scope>
    <source>
        <strain evidence="9 10">CN-1</strain>
    </source>
</reference>
<comment type="pathway">
    <text evidence="7">Carbohydrate biosynthesis; gluconeogenesis.</text>
</comment>
<dbReference type="InterPro" id="IPR001672">
    <property type="entry name" value="G6P_Isomerase"/>
</dbReference>
<dbReference type="CDD" id="cd05016">
    <property type="entry name" value="SIS_PGI_2"/>
    <property type="match status" value="1"/>
</dbReference>
<evidence type="ECO:0000256" key="6">
    <source>
        <dbReference type="ARBA" id="ARBA00029321"/>
    </source>
</evidence>